<dbReference type="Ensembl" id="ENSSSCT00050082398.1">
    <property type="protein sequence ID" value="ENSSSCP00050035363.1"/>
    <property type="gene ID" value="ENSSSCG00050060485.1"/>
</dbReference>
<name>A0A8D0WRT6_PIG</name>
<dbReference type="Ensembl" id="ENSSSCT00030053963.1">
    <property type="protein sequence ID" value="ENSSSCP00030024637.1"/>
    <property type="gene ID" value="ENSSSCG00030038774.1"/>
</dbReference>
<feature type="transmembrane region" description="Helical" evidence="1">
    <location>
        <begin position="112"/>
        <end position="134"/>
    </location>
</feature>
<organism evidence="2 3">
    <name type="scientific">Sus scrofa</name>
    <name type="common">Pig</name>
    <dbReference type="NCBI Taxonomy" id="9823"/>
    <lineage>
        <taxon>Eukaryota</taxon>
        <taxon>Metazoa</taxon>
        <taxon>Chordata</taxon>
        <taxon>Craniata</taxon>
        <taxon>Vertebrata</taxon>
        <taxon>Euteleostomi</taxon>
        <taxon>Mammalia</taxon>
        <taxon>Eutheria</taxon>
        <taxon>Laurasiatheria</taxon>
        <taxon>Artiodactyla</taxon>
        <taxon>Suina</taxon>
        <taxon>Suidae</taxon>
        <taxon>Sus</taxon>
    </lineage>
</organism>
<dbReference type="Proteomes" id="UP000694571">
    <property type="component" value="Unplaced"/>
</dbReference>
<proteinExistence type="predicted"/>
<dbReference type="Proteomes" id="UP000694570">
    <property type="component" value="Unplaced"/>
</dbReference>
<feature type="transmembrane region" description="Helical" evidence="1">
    <location>
        <begin position="28"/>
        <end position="52"/>
    </location>
</feature>
<feature type="transmembrane region" description="Helical" evidence="1">
    <location>
        <begin position="72"/>
        <end position="91"/>
    </location>
</feature>
<evidence type="ECO:0000313" key="2">
    <source>
        <dbReference type="Ensembl" id="ENSSSCP00030024637.1"/>
    </source>
</evidence>
<evidence type="ECO:0000256" key="1">
    <source>
        <dbReference type="SAM" id="Phobius"/>
    </source>
</evidence>
<keyword evidence="1" id="KW-0812">Transmembrane</keyword>
<reference evidence="2" key="1">
    <citation type="submission" date="2025-05" db="UniProtKB">
        <authorList>
            <consortium name="Ensembl"/>
        </authorList>
    </citation>
    <scope>IDENTIFICATION</scope>
</reference>
<dbReference type="AlphaFoldDB" id="A0A8D0WRT6"/>
<keyword evidence="1" id="KW-1133">Transmembrane helix</keyword>
<keyword evidence="1" id="KW-0472">Membrane</keyword>
<accession>A0A8D0WRT6</accession>
<sequence>MVNGILSLISLSDLYLLVYRNARYFHVLILYSGTLPNSLISSSSLLGSILGFSMYSFMSSANSDSFSSPFSVWSPFISFFFSLIAVARISKTMVGKSGENRHPCLIFDIRENVFHFSLLSMLAMRLSYMVFIMLRCVPSLSFF</sequence>
<evidence type="ECO:0000313" key="3">
    <source>
        <dbReference type="Proteomes" id="UP000694570"/>
    </source>
</evidence>
<protein>
    <submittedName>
        <fullName evidence="2">Uncharacterized protein</fullName>
    </submittedName>
</protein>